<organism evidence="3 4">
    <name type="scientific">Nocardioides bigeumensis</name>
    <dbReference type="NCBI Taxonomy" id="433657"/>
    <lineage>
        <taxon>Bacteria</taxon>
        <taxon>Bacillati</taxon>
        <taxon>Actinomycetota</taxon>
        <taxon>Actinomycetes</taxon>
        <taxon>Propionibacteriales</taxon>
        <taxon>Nocardioidaceae</taxon>
        <taxon>Nocardioides</taxon>
    </lineage>
</organism>
<dbReference type="InterPro" id="IPR007138">
    <property type="entry name" value="ABM_dom"/>
</dbReference>
<evidence type="ECO:0000256" key="1">
    <source>
        <dbReference type="SAM" id="MobiDB-lite"/>
    </source>
</evidence>
<evidence type="ECO:0000313" key="3">
    <source>
        <dbReference type="EMBL" id="GAA2133196.1"/>
    </source>
</evidence>
<dbReference type="Gene3D" id="3.30.70.100">
    <property type="match status" value="1"/>
</dbReference>
<dbReference type="SUPFAM" id="SSF54909">
    <property type="entry name" value="Dimeric alpha+beta barrel"/>
    <property type="match status" value="1"/>
</dbReference>
<accession>A0ABN2YXD1</accession>
<dbReference type="Pfam" id="PF03992">
    <property type="entry name" value="ABM"/>
    <property type="match status" value="1"/>
</dbReference>
<evidence type="ECO:0000313" key="4">
    <source>
        <dbReference type="Proteomes" id="UP001500575"/>
    </source>
</evidence>
<comment type="caution">
    <text evidence="3">The sequence shown here is derived from an EMBL/GenBank/DDBJ whole genome shotgun (WGS) entry which is preliminary data.</text>
</comment>
<keyword evidence="4" id="KW-1185">Reference proteome</keyword>
<feature type="region of interest" description="Disordered" evidence="1">
    <location>
        <begin position="108"/>
        <end position="127"/>
    </location>
</feature>
<dbReference type="Proteomes" id="UP001500575">
    <property type="component" value="Unassembled WGS sequence"/>
</dbReference>
<gene>
    <name evidence="3" type="ORF">GCM10009843_38440</name>
</gene>
<proteinExistence type="predicted"/>
<evidence type="ECO:0000259" key="2">
    <source>
        <dbReference type="Pfam" id="PF03992"/>
    </source>
</evidence>
<reference evidence="3 4" key="1">
    <citation type="journal article" date="2019" name="Int. J. Syst. Evol. Microbiol.">
        <title>The Global Catalogue of Microorganisms (GCM) 10K type strain sequencing project: providing services to taxonomists for standard genome sequencing and annotation.</title>
        <authorList>
            <consortium name="The Broad Institute Genomics Platform"/>
            <consortium name="The Broad Institute Genome Sequencing Center for Infectious Disease"/>
            <person name="Wu L."/>
            <person name="Ma J."/>
        </authorList>
    </citation>
    <scope>NUCLEOTIDE SEQUENCE [LARGE SCALE GENOMIC DNA]</scope>
    <source>
        <strain evidence="3 4">JCM 16021</strain>
    </source>
</reference>
<protein>
    <recommendedName>
        <fullName evidence="2">ABM domain-containing protein</fullName>
    </recommendedName>
</protein>
<name>A0ABN2YXD1_9ACTN</name>
<dbReference type="InterPro" id="IPR011008">
    <property type="entry name" value="Dimeric_a/b-barrel"/>
</dbReference>
<dbReference type="EMBL" id="BAAAQQ010000013">
    <property type="protein sequence ID" value="GAA2133196.1"/>
    <property type="molecule type" value="Genomic_DNA"/>
</dbReference>
<feature type="domain" description="ABM" evidence="2">
    <location>
        <begin position="12"/>
        <end position="84"/>
    </location>
</feature>
<sequence>MADMERPAVGQVVTVFRNRLRGEALEAYAAELEVVAALARSMPGFVETKTFTAEDGERATIVTFADPDSHRGWRDHPRHQEAQRHGIADYYSTYSIAVGATSYASSFVRGQDQGGQDQGGQDQSGQD</sequence>